<accession>H2MFK9</accession>
<evidence type="ECO:0000256" key="7">
    <source>
        <dbReference type="ARBA" id="ARBA00022833"/>
    </source>
</evidence>
<dbReference type="KEGG" id="ola:101166820"/>
<reference evidence="13 14" key="1">
    <citation type="journal article" date="2007" name="Nature">
        <title>The medaka draft genome and insights into vertebrate genome evolution.</title>
        <authorList>
            <person name="Kasahara M."/>
            <person name="Naruse K."/>
            <person name="Sasaki S."/>
            <person name="Nakatani Y."/>
            <person name="Qu W."/>
            <person name="Ahsan B."/>
            <person name="Yamada T."/>
            <person name="Nagayasu Y."/>
            <person name="Doi K."/>
            <person name="Kasai Y."/>
            <person name="Jindo T."/>
            <person name="Kobayashi D."/>
            <person name="Shimada A."/>
            <person name="Toyoda A."/>
            <person name="Kuroki Y."/>
            <person name="Fujiyama A."/>
            <person name="Sasaki T."/>
            <person name="Shimizu A."/>
            <person name="Asakawa S."/>
            <person name="Shimizu N."/>
            <person name="Hashimoto S."/>
            <person name="Yang J."/>
            <person name="Lee Y."/>
            <person name="Matsushima K."/>
            <person name="Sugano S."/>
            <person name="Sakaizumi M."/>
            <person name="Narita T."/>
            <person name="Ohishi K."/>
            <person name="Haga S."/>
            <person name="Ohta F."/>
            <person name="Nomoto H."/>
            <person name="Nogata K."/>
            <person name="Morishita T."/>
            <person name="Endo T."/>
            <person name="Shin-I T."/>
            <person name="Takeda H."/>
            <person name="Morishita S."/>
            <person name="Kohara Y."/>
        </authorList>
    </citation>
    <scope>NUCLEOTIDE SEQUENCE [LARGE SCALE GENOMIC DNA]</scope>
    <source>
        <strain evidence="13 14">Hd-rR</strain>
    </source>
</reference>
<dbReference type="GeneTree" id="ENSGT00940000159101"/>
<keyword evidence="9" id="KW-0539">Nucleus</keyword>
<dbReference type="Ensembl" id="ENSORLT00000017384.2">
    <property type="protein sequence ID" value="ENSORLP00000017383.2"/>
    <property type="gene ID" value="ENSORLG00000013862.2"/>
</dbReference>
<dbReference type="Gene3D" id="3.30.160.60">
    <property type="entry name" value="Classic Zinc Finger"/>
    <property type="match status" value="4"/>
</dbReference>
<feature type="compositionally biased region" description="Basic residues" evidence="11">
    <location>
        <begin position="232"/>
        <end position="243"/>
    </location>
</feature>
<evidence type="ECO:0000256" key="6">
    <source>
        <dbReference type="ARBA" id="ARBA00022771"/>
    </source>
</evidence>
<keyword evidence="5" id="KW-0677">Repeat</keyword>
<feature type="compositionally biased region" description="Acidic residues" evidence="11">
    <location>
        <begin position="272"/>
        <end position="317"/>
    </location>
</feature>
<dbReference type="GO" id="GO:0008270">
    <property type="term" value="F:zinc ion binding"/>
    <property type="evidence" value="ECO:0007669"/>
    <property type="project" value="UniProtKB-KW"/>
</dbReference>
<gene>
    <name evidence="13" type="primary">znf346</name>
</gene>
<keyword evidence="6" id="KW-0863">Zinc-finger</keyword>
<keyword evidence="14" id="KW-1185">Reference proteome</keyword>
<dbReference type="Bgee" id="ENSORLG00000013862">
    <property type="expression patterns" value="Expressed in ovary and 15 other cell types or tissues"/>
</dbReference>
<dbReference type="GO" id="GO:0005634">
    <property type="term" value="C:nucleus"/>
    <property type="evidence" value="ECO:0007669"/>
    <property type="project" value="UniProtKB-SubCell"/>
</dbReference>
<evidence type="ECO:0000313" key="14">
    <source>
        <dbReference type="Proteomes" id="UP000001038"/>
    </source>
</evidence>
<dbReference type="InterPro" id="IPR003604">
    <property type="entry name" value="Matrin/U1-like-C_Znf_C2H2"/>
</dbReference>
<evidence type="ECO:0000256" key="1">
    <source>
        <dbReference type="ARBA" id="ARBA00004123"/>
    </source>
</evidence>
<keyword evidence="8" id="KW-0694">RNA-binding</keyword>
<dbReference type="InParanoid" id="H2MFK9"/>
<dbReference type="PANTHER" id="PTHR46144">
    <property type="entry name" value="ZINC FINGER PROTEIN 385B-LIKE"/>
    <property type="match status" value="1"/>
</dbReference>
<dbReference type="InterPro" id="IPR051868">
    <property type="entry name" value="ZN346_ZMAT4"/>
</dbReference>
<sequence length="440" mass="49651">MAELDSDNFLCLSPEIVKAHKAILQNEDLFSPSFCKVCSAVLHSNKQRWSHYMGRKHANKVRQYTSLQNEKELLHKKQKTSESDESNGDLDRTKACQLCNTIFTSKAVAESHYQGKFHAKRLKMEMTDVQPAGRASTAEEPKEKPGGVIATVKTKDDNPERFCSICDASFNNPLMAEQHYVGRKHKKRMTRVKLMETYGFSSAQAPTLLSFKCVLCNIEVNSISQYQSHLSGAKHRNQMKKSGVKNTTENQQSAEEMQGGSKPRDDQKTPADDEYTPADDEYTPAEYTPADDEYTPADDEYTPADDEYTPADDEYTPADDKCTPADDEYTPADDKYTPADDHNTTADDQYKPAGDQYSFAVDRYTPADDRYTPADDHYTLGDDKYTAAGGQYTSTVDRYTPADDQYCSDEDQFSLEDEQSAAPYQYTPENGEFSELQQYT</sequence>
<evidence type="ECO:0000259" key="12">
    <source>
        <dbReference type="PROSITE" id="PS00028"/>
    </source>
</evidence>
<evidence type="ECO:0000256" key="10">
    <source>
        <dbReference type="ARBA" id="ARBA00039634"/>
    </source>
</evidence>
<dbReference type="PROSITE" id="PS00028">
    <property type="entry name" value="ZINC_FINGER_C2H2_1"/>
    <property type="match status" value="2"/>
</dbReference>
<dbReference type="CTD" id="23567"/>
<keyword evidence="4" id="KW-0479">Metal-binding</keyword>
<reference evidence="13" key="2">
    <citation type="submission" date="2025-08" db="UniProtKB">
        <authorList>
            <consortium name="Ensembl"/>
        </authorList>
    </citation>
    <scope>IDENTIFICATION</scope>
    <source>
        <strain evidence="13">Hd-rR</strain>
    </source>
</reference>
<dbReference type="GO" id="GO:0005737">
    <property type="term" value="C:cytoplasm"/>
    <property type="evidence" value="ECO:0007669"/>
    <property type="project" value="UniProtKB-SubCell"/>
</dbReference>
<comment type="subcellular location">
    <subcellularLocation>
        <location evidence="2">Cytoplasm</location>
    </subcellularLocation>
    <subcellularLocation>
        <location evidence="1">Nucleus</location>
    </subcellularLocation>
</comment>
<evidence type="ECO:0000256" key="3">
    <source>
        <dbReference type="ARBA" id="ARBA00022490"/>
    </source>
</evidence>
<evidence type="ECO:0000256" key="2">
    <source>
        <dbReference type="ARBA" id="ARBA00004496"/>
    </source>
</evidence>
<dbReference type="GO" id="GO:0003723">
    <property type="term" value="F:RNA binding"/>
    <property type="evidence" value="ECO:0007669"/>
    <property type="project" value="UniProtKB-KW"/>
</dbReference>
<evidence type="ECO:0000256" key="11">
    <source>
        <dbReference type="SAM" id="MobiDB-lite"/>
    </source>
</evidence>
<reference evidence="13" key="3">
    <citation type="submission" date="2025-09" db="UniProtKB">
        <authorList>
            <consortium name="Ensembl"/>
        </authorList>
    </citation>
    <scope>IDENTIFICATION</scope>
    <source>
        <strain evidence="13">Hd-rR</strain>
    </source>
</reference>
<keyword evidence="3" id="KW-0963">Cytoplasm</keyword>
<feature type="domain" description="C2H2-type" evidence="12">
    <location>
        <begin position="213"/>
        <end position="235"/>
    </location>
</feature>
<proteinExistence type="predicted"/>
<dbReference type="AlphaFoldDB" id="H2MFK9"/>
<dbReference type="Proteomes" id="UP000001038">
    <property type="component" value="Chromosome 14"/>
</dbReference>
<name>H2MFK9_ORYLA</name>
<feature type="compositionally biased region" description="Basic and acidic residues" evidence="11">
    <location>
        <begin position="262"/>
        <end position="271"/>
    </location>
</feature>
<dbReference type="OrthoDB" id="1925236at2759"/>
<dbReference type="Pfam" id="PF12874">
    <property type="entry name" value="zf-met"/>
    <property type="match status" value="3"/>
</dbReference>
<dbReference type="HOGENOM" id="CLU_056875_0_1_1"/>
<evidence type="ECO:0000256" key="4">
    <source>
        <dbReference type="ARBA" id="ARBA00022723"/>
    </source>
</evidence>
<dbReference type="SMART" id="SM00355">
    <property type="entry name" value="ZnF_C2H2"/>
    <property type="match status" value="4"/>
</dbReference>
<evidence type="ECO:0000256" key="5">
    <source>
        <dbReference type="ARBA" id="ARBA00022737"/>
    </source>
</evidence>
<keyword evidence="7" id="KW-0862">Zinc</keyword>
<feature type="domain" description="C2H2-type" evidence="12">
    <location>
        <begin position="96"/>
        <end position="118"/>
    </location>
</feature>
<organism evidence="13 14">
    <name type="scientific">Oryzias latipes</name>
    <name type="common">Japanese rice fish</name>
    <name type="synonym">Japanese killifish</name>
    <dbReference type="NCBI Taxonomy" id="8090"/>
    <lineage>
        <taxon>Eukaryota</taxon>
        <taxon>Metazoa</taxon>
        <taxon>Chordata</taxon>
        <taxon>Craniata</taxon>
        <taxon>Vertebrata</taxon>
        <taxon>Euteleostomi</taxon>
        <taxon>Actinopterygii</taxon>
        <taxon>Neopterygii</taxon>
        <taxon>Teleostei</taxon>
        <taxon>Neoteleostei</taxon>
        <taxon>Acanthomorphata</taxon>
        <taxon>Ovalentaria</taxon>
        <taxon>Atherinomorphae</taxon>
        <taxon>Beloniformes</taxon>
        <taxon>Adrianichthyidae</taxon>
        <taxon>Oryziinae</taxon>
        <taxon>Oryzias</taxon>
    </lineage>
</organism>
<feature type="region of interest" description="Disordered" evidence="11">
    <location>
        <begin position="413"/>
        <end position="440"/>
    </location>
</feature>
<dbReference type="STRING" id="8090.ENSORLP00000017383"/>
<evidence type="ECO:0000313" key="13">
    <source>
        <dbReference type="Ensembl" id="ENSORLP00000017383.2"/>
    </source>
</evidence>
<dbReference type="SUPFAM" id="SSF57667">
    <property type="entry name" value="beta-beta-alpha zinc fingers"/>
    <property type="match status" value="4"/>
</dbReference>
<feature type="region of interest" description="Disordered" evidence="11">
    <location>
        <begin position="231"/>
        <end position="355"/>
    </location>
</feature>
<protein>
    <recommendedName>
        <fullName evidence="10">Zinc finger protein 346</fullName>
    </recommendedName>
</protein>
<feature type="compositionally biased region" description="Polar residues" evidence="11">
    <location>
        <begin position="244"/>
        <end position="255"/>
    </location>
</feature>
<dbReference type="GeneID" id="101166820"/>
<dbReference type="InterPro" id="IPR036236">
    <property type="entry name" value="Znf_C2H2_sf"/>
</dbReference>
<feature type="compositionally biased region" description="Basic and acidic residues" evidence="11">
    <location>
        <begin position="332"/>
        <end position="350"/>
    </location>
</feature>
<dbReference type="SMART" id="SM00451">
    <property type="entry name" value="ZnF_U1"/>
    <property type="match status" value="4"/>
</dbReference>
<dbReference type="InterPro" id="IPR013087">
    <property type="entry name" value="Znf_C2H2_type"/>
</dbReference>
<evidence type="ECO:0000256" key="8">
    <source>
        <dbReference type="ARBA" id="ARBA00022884"/>
    </source>
</evidence>
<dbReference type="PANTHER" id="PTHR46144:SF5">
    <property type="entry name" value="ZINC FINGER PROTEIN 346"/>
    <property type="match status" value="1"/>
</dbReference>
<evidence type="ECO:0000256" key="9">
    <source>
        <dbReference type="ARBA" id="ARBA00023242"/>
    </source>
</evidence>